<dbReference type="EMBL" id="BSEN01000006">
    <property type="protein sequence ID" value="GLJ76246.1"/>
    <property type="molecule type" value="Genomic_DNA"/>
</dbReference>
<dbReference type="AlphaFoldDB" id="A0A9W6LZV9"/>
<sequence>MSAEQSTTERTGLIGVEWEADGVDEVHAHPYVDVDEWRASPVAHRYVHGGFTGTDTRFSFYFPEEADYQGRFFQHVTPVPQSENLAPEELGEYNKIAFAVESGAAFVETNGGGPDAANPFSGMDPTIGAYRANAAAARFARVVARELFGDHRTYGYLYGGSGGAYRTIGAAENTRGVWDGFVPYVPGSPLSIPNVFSVRMHAQRVLRDAFSAIVDAYDVGGDTAALDLTDDEAAALAEVTKMGFPPRSWFGWRTMGMHAFSVLYPGVLAADPTYPAEFWTVDGYLGSDAASSVHRDRVQLTTSITELVDEGASRGDELVAGGVDESFLHTASAGTVVSSLRLAEAPNGWILGAQLAVASGAAAGSVIRLSGVEGDLARIEPGQDAIVAALAVGDEVTVDNSNFLAAQTYHRHQVPGAEYTVWDQFRGDDGAPLYPQRPMLLGPLFTQSTAGSLPTGTISEKMIVVACLLDREAFPWQADWYRARVAEHVGGDVDDQLRLWYVDNALHGDDDPQEFPTRTVAYVGALEAALRQLAAWVEEGVEPSPTTSYDVVDGQIVVPSDATERRGIQPVASLTVNGSVCVSARIGESVSVRLDVKTPAPGVVVEVLPDFGGTGVLGDALDLEAASRVVVEREVAFDAPGTYFVAARVAAQVEGDAASTHARVLNVARARVVVEG</sequence>
<reference evidence="1" key="2">
    <citation type="submission" date="2023-01" db="EMBL/GenBank/DDBJ databases">
        <authorList>
            <person name="Sun Q."/>
            <person name="Evtushenko L."/>
        </authorList>
    </citation>
    <scope>NUCLEOTIDE SEQUENCE</scope>
    <source>
        <strain evidence="1">VKM Ac-1401</strain>
    </source>
</reference>
<organism evidence="1 2">
    <name type="scientific">Leifsonia poae</name>
    <dbReference type="NCBI Taxonomy" id="110933"/>
    <lineage>
        <taxon>Bacteria</taxon>
        <taxon>Bacillati</taxon>
        <taxon>Actinomycetota</taxon>
        <taxon>Actinomycetes</taxon>
        <taxon>Micrococcales</taxon>
        <taxon>Microbacteriaceae</taxon>
        <taxon>Leifsonia</taxon>
    </lineage>
</organism>
<comment type="caution">
    <text evidence="1">The sequence shown here is derived from an EMBL/GenBank/DDBJ whole genome shotgun (WGS) entry which is preliminary data.</text>
</comment>
<gene>
    <name evidence="1" type="ORF">GCM10017584_18200</name>
</gene>
<protein>
    <recommendedName>
        <fullName evidence="3">Tannase/feruloyl esterase family alpha/beta hydrolase</fullName>
    </recommendedName>
</protein>
<evidence type="ECO:0000313" key="2">
    <source>
        <dbReference type="Proteomes" id="UP001142372"/>
    </source>
</evidence>
<accession>A0A9W6LZV9</accession>
<dbReference type="RefSeq" id="WP_271176905.1">
    <property type="nucleotide sequence ID" value="NZ_BAAAJO010000005.1"/>
</dbReference>
<proteinExistence type="predicted"/>
<dbReference type="Proteomes" id="UP001142372">
    <property type="component" value="Unassembled WGS sequence"/>
</dbReference>
<evidence type="ECO:0000313" key="1">
    <source>
        <dbReference type="EMBL" id="GLJ76246.1"/>
    </source>
</evidence>
<reference evidence="1" key="1">
    <citation type="journal article" date="2014" name="Int. J. Syst. Evol. Microbiol.">
        <title>Complete genome sequence of Corynebacterium casei LMG S-19264T (=DSM 44701T), isolated from a smear-ripened cheese.</title>
        <authorList>
            <consortium name="US DOE Joint Genome Institute (JGI-PGF)"/>
            <person name="Walter F."/>
            <person name="Albersmeier A."/>
            <person name="Kalinowski J."/>
            <person name="Ruckert C."/>
        </authorList>
    </citation>
    <scope>NUCLEOTIDE SEQUENCE</scope>
    <source>
        <strain evidence="1">VKM Ac-1401</strain>
    </source>
</reference>
<keyword evidence="2" id="KW-1185">Reference proteome</keyword>
<name>A0A9W6LZV9_9MICO</name>
<evidence type="ECO:0008006" key="3">
    <source>
        <dbReference type="Google" id="ProtNLM"/>
    </source>
</evidence>